<dbReference type="GO" id="GO:0008270">
    <property type="term" value="F:zinc ion binding"/>
    <property type="evidence" value="ECO:0007669"/>
    <property type="project" value="InterPro"/>
</dbReference>
<evidence type="ECO:0000256" key="6">
    <source>
        <dbReference type="ARBA" id="ARBA00022801"/>
    </source>
</evidence>
<keyword evidence="9 10" id="KW-0694">RNA-binding</keyword>
<comment type="subunit">
    <text evidence="10">Homodimer, may be a subunit of the RNA degradosome.</text>
</comment>
<dbReference type="GO" id="GO:0005737">
    <property type="term" value="C:cytoplasm"/>
    <property type="evidence" value="ECO:0007669"/>
    <property type="project" value="UniProtKB-SubCell"/>
</dbReference>
<comment type="caution">
    <text evidence="15">The sequence shown here is derived from an EMBL/GenBank/DDBJ whole genome shotgun (WGS) entry which is preliminary data.</text>
</comment>
<evidence type="ECO:0000256" key="1">
    <source>
        <dbReference type="ARBA" id="ARBA00004496"/>
    </source>
</evidence>
<feature type="binding site" evidence="13">
    <location>
        <position position="75"/>
    </location>
    <ligand>
        <name>Zn(2+)</name>
        <dbReference type="ChEBI" id="CHEBI:29105"/>
        <label>1</label>
        <note>catalytic</note>
    </ligand>
</feature>
<dbReference type="Gene3D" id="3.60.15.10">
    <property type="entry name" value="Ribonuclease Z/Hydroxyacylglutathione hydrolase-like"/>
    <property type="match status" value="1"/>
</dbReference>
<proteinExistence type="inferred from homology"/>
<accession>A0A1F5EFK9</accession>
<dbReference type="InterPro" id="IPR036866">
    <property type="entry name" value="RibonucZ/Hydroxyglut_hydro"/>
</dbReference>
<dbReference type="EMBL" id="MEZV01000047">
    <property type="protein sequence ID" value="OGD66006.1"/>
    <property type="molecule type" value="Genomic_DNA"/>
</dbReference>
<dbReference type="Pfam" id="PF22505">
    <property type="entry name" value="RNase_J_b_CASP"/>
    <property type="match status" value="1"/>
</dbReference>
<feature type="binding site" evidence="13">
    <location>
        <position position="45"/>
    </location>
    <ligand>
        <name>Ca(2+)</name>
        <dbReference type="ChEBI" id="CHEBI:29108"/>
    </ligand>
</feature>
<evidence type="ECO:0000313" key="16">
    <source>
        <dbReference type="Proteomes" id="UP000176451"/>
    </source>
</evidence>
<dbReference type="InterPro" id="IPR041636">
    <property type="entry name" value="RNase_J_C"/>
</dbReference>
<evidence type="ECO:0000256" key="13">
    <source>
        <dbReference type="PIRSR" id="PIRSR004803-3"/>
    </source>
</evidence>
<dbReference type="SMART" id="SM00849">
    <property type="entry name" value="Lactamase_B"/>
    <property type="match status" value="1"/>
</dbReference>
<dbReference type="GO" id="GO:0003723">
    <property type="term" value="F:RNA binding"/>
    <property type="evidence" value="ECO:0007669"/>
    <property type="project" value="UniProtKB-UniRule"/>
</dbReference>
<evidence type="ECO:0000256" key="2">
    <source>
        <dbReference type="ARBA" id="ARBA00022490"/>
    </source>
</evidence>
<dbReference type="InterPro" id="IPR055132">
    <property type="entry name" value="RNase_J_b_CASP"/>
</dbReference>
<sequence>MPLGGLGEIGKNMSVIEYDDPNSSSHGDIIIIDCGLMFPGGEMLGIDFVIPNIEYLEKNKHKIRGMIITHGHEDHVGAIPYIWPRLSVPIYTGKLTAAMLEARLKEFSIAAPKINILNPGEAIQLGVFKIKPLPLSHTIPDELGLIIETPLGRIAYLADFRFDREDPKEKQLFIDLERIGNEGVYCLFMDSTNAEREGQAISEVKIKDTIETIIAKAKGRVIVTSFASALPRIQSVIDAAAKTNKKVAVFGRSMENAIDIAKRLNYIKAPHGLLIATKQLDHFPKNEQIMLCTGSQGEEYAALVRMAAGEHKQIKIEPGDTVIVSASAVPGNERSIARTIDNLFREGAEVIYGGEAAEVHSTGHAKREDLRLMLKLLRPKHFIPIHGEFRMLVRHAQLASETGVETGNIYVIENGEIVEFNKEGGKISKYKVSSGYILVDGLGVGDVGNIVLRDRQAMAKDGIFVVILTVDHQTGKIVTSPDIISRGFVYMRAREDLIFKARQEIRKMFSHHSEKNPADWEYIKREMRDELGDFLYKETQRRPMVIPVIIEV</sequence>
<dbReference type="Gene3D" id="3.40.50.10710">
    <property type="entry name" value="Metallo-hydrolase/oxidoreductase"/>
    <property type="match status" value="1"/>
</dbReference>
<comment type="function">
    <text evidence="10">An RNase that has 5'-3' exonuclease and possibly endonuclease activity. Involved in maturation of rRNA and in some organisms also mRNA maturation and/or decay.</text>
</comment>
<comment type="subcellular location">
    <subcellularLocation>
        <location evidence="1 10">Cytoplasm</location>
    </subcellularLocation>
</comment>
<feature type="binding site" evidence="12">
    <location>
        <begin position="360"/>
        <end position="364"/>
    </location>
    <ligand>
        <name>substrate</name>
    </ligand>
</feature>
<protein>
    <recommendedName>
        <fullName evidence="10">Ribonuclease J</fullName>
        <shortName evidence="10">RNase J</shortName>
        <ecNumber evidence="10">3.1.-.-</ecNumber>
    </recommendedName>
</protein>
<comment type="cofactor">
    <cofactor evidence="13">
        <name>Ca(2+)</name>
        <dbReference type="ChEBI" id="CHEBI:29108"/>
    </cofactor>
    <text evidence="13">Binds 1 Ca(2+) cation per subunit. Seen in 1 crystal structure, it is not clear if it is physiologically important.</text>
</comment>
<keyword evidence="3 10" id="KW-0540">Nuclease</keyword>
<dbReference type="STRING" id="1797469.A3F08_01025"/>
<feature type="binding site" evidence="13">
    <location>
        <position position="70"/>
    </location>
    <ligand>
        <name>Zn(2+)</name>
        <dbReference type="ChEBI" id="CHEBI:29105"/>
        <label>1</label>
        <note>catalytic</note>
    </ligand>
</feature>
<evidence type="ECO:0000256" key="3">
    <source>
        <dbReference type="ARBA" id="ARBA00022722"/>
    </source>
</evidence>
<comment type="similarity">
    <text evidence="10">Belongs to the metallo-beta-lactamase superfamily. RNA-metabolizing metallo-beta-lactamase-like family. Bacterial RNase J subfamily.</text>
</comment>
<dbReference type="HAMAP" id="MF_01491">
    <property type="entry name" value="RNase_J_bact"/>
    <property type="match status" value="1"/>
</dbReference>
<dbReference type="Pfam" id="PF00753">
    <property type="entry name" value="Lactamase_B"/>
    <property type="match status" value="1"/>
</dbReference>
<dbReference type="GO" id="GO:0006364">
    <property type="term" value="P:rRNA processing"/>
    <property type="evidence" value="ECO:0007669"/>
    <property type="project" value="UniProtKB-UniRule"/>
</dbReference>
<feature type="binding site" evidence="13">
    <location>
        <position position="386"/>
    </location>
    <ligand>
        <name>Zn(2+)</name>
        <dbReference type="ChEBI" id="CHEBI:29105"/>
        <label>1</label>
        <note>catalytic</note>
    </ligand>
</feature>
<dbReference type="PIRSF" id="PIRSF004803">
    <property type="entry name" value="RnjA"/>
    <property type="match status" value="1"/>
</dbReference>
<keyword evidence="10" id="KW-0698">rRNA processing</keyword>
<reference evidence="15 16" key="1">
    <citation type="journal article" date="2016" name="Nat. Commun.">
        <title>Thousands of microbial genomes shed light on interconnected biogeochemical processes in an aquifer system.</title>
        <authorList>
            <person name="Anantharaman K."/>
            <person name="Brown C.T."/>
            <person name="Hug L.A."/>
            <person name="Sharon I."/>
            <person name="Castelle C.J."/>
            <person name="Probst A.J."/>
            <person name="Thomas B.C."/>
            <person name="Singh A."/>
            <person name="Wilkins M.J."/>
            <person name="Karaoz U."/>
            <person name="Brodie E.L."/>
            <person name="Williams K.H."/>
            <person name="Hubbard S.S."/>
            <person name="Banfield J.F."/>
        </authorList>
    </citation>
    <scope>NUCLEOTIDE SEQUENCE [LARGE SCALE GENOMIC DNA]</scope>
</reference>
<feature type="binding site" evidence="13">
    <location>
        <position position="137"/>
    </location>
    <ligand>
        <name>Zn(2+)</name>
        <dbReference type="ChEBI" id="CHEBI:29105"/>
        <label>1</label>
        <note>catalytic</note>
    </ligand>
</feature>
<keyword evidence="7 13" id="KW-0862">Zinc</keyword>
<dbReference type="NCBIfam" id="TIGR00649">
    <property type="entry name" value="MG423"/>
    <property type="match status" value="1"/>
</dbReference>
<keyword evidence="6 10" id="KW-0378">Hydrolase</keyword>
<dbReference type="Proteomes" id="UP000176451">
    <property type="component" value="Unassembled WGS sequence"/>
</dbReference>
<feature type="binding site" evidence="13">
    <location>
        <position position="440"/>
    </location>
    <ligand>
        <name>Ca(2+)</name>
        <dbReference type="ChEBI" id="CHEBI:29108"/>
    </ligand>
</feature>
<evidence type="ECO:0000256" key="5">
    <source>
        <dbReference type="ARBA" id="ARBA00022759"/>
    </source>
</evidence>
<feature type="binding site" evidence="13">
    <location>
        <position position="72"/>
    </location>
    <ligand>
        <name>Zn(2+)</name>
        <dbReference type="ChEBI" id="CHEBI:29105"/>
        <label>1</label>
        <note>catalytic</note>
    </ligand>
</feature>
<keyword evidence="4 13" id="KW-0479">Metal-binding</keyword>
<evidence type="ECO:0000256" key="9">
    <source>
        <dbReference type="ARBA" id="ARBA00022884"/>
    </source>
</evidence>
<name>A0A1F5EFK9_9BACT</name>
<dbReference type="Pfam" id="PF17770">
    <property type="entry name" value="RNase_J_C"/>
    <property type="match status" value="1"/>
</dbReference>
<evidence type="ECO:0000256" key="8">
    <source>
        <dbReference type="ARBA" id="ARBA00022839"/>
    </source>
</evidence>
<dbReference type="CDD" id="cd07714">
    <property type="entry name" value="RNaseJ_MBL-fold"/>
    <property type="match status" value="1"/>
</dbReference>
<dbReference type="Pfam" id="PF07521">
    <property type="entry name" value="RMMBL"/>
    <property type="match status" value="1"/>
</dbReference>
<organism evidence="15 16">
    <name type="scientific">Candidatus Berkelbacteria bacterium RIFCSPHIGHO2_12_FULL_36_9</name>
    <dbReference type="NCBI Taxonomy" id="1797469"/>
    <lineage>
        <taxon>Bacteria</taxon>
        <taxon>Candidatus Berkelbacteria</taxon>
    </lineage>
</organism>
<keyword evidence="8 10" id="KW-0269">Exonuclease</keyword>
<feature type="binding site" evidence="13">
    <location>
        <position position="74"/>
    </location>
    <ligand>
        <name>Zn(2+)</name>
        <dbReference type="ChEBI" id="CHEBI:29105"/>
        <label>1</label>
        <note>catalytic</note>
    </ligand>
</feature>
<keyword evidence="13" id="KW-0106">Calcium</keyword>
<dbReference type="SUPFAM" id="SSF56281">
    <property type="entry name" value="Metallo-hydrolase/oxidoreductase"/>
    <property type="match status" value="1"/>
</dbReference>
<evidence type="ECO:0000256" key="7">
    <source>
        <dbReference type="ARBA" id="ARBA00022833"/>
    </source>
</evidence>
<evidence type="ECO:0000259" key="14">
    <source>
        <dbReference type="SMART" id="SM00849"/>
    </source>
</evidence>
<keyword evidence="5 10" id="KW-0255">Endonuclease</keyword>
<gene>
    <name evidence="10" type="primary">rnj</name>
    <name evidence="15" type="ORF">A3F08_01025</name>
</gene>
<comment type="cofactor">
    <cofactor evidence="13">
        <name>Zn(2+)</name>
        <dbReference type="ChEBI" id="CHEBI:29105"/>
    </cofactor>
    <text evidence="13">Binds 2 Zn(2+) ions per subunit. It is not clear if Zn(2+) or Mg(2+) is physiologically important.</text>
</comment>
<dbReference type="GO" id="GO:0004521">
    <property type="term" value="F:RNA endonuclease activity"/>
    <property type="evidence" value="ECO:0007669"/>
    <property type="project" value="UniProtKB-UniRule"/>
</dbReference>
<dbReference type="PANTHER" id="PTHR43694:SF1">
    <property type="entry name" value="RIBONUCLEASE J"/>
    <property type="match status" value="1"/>
</dbReference>
<keyword evidence="2 10" id="KW-0963">Cytoplasm</keyword>
<evidence type="ECO:0000256" key="4">
    <source>
        <dbReference type="ARBA" id="ARBA00022723"/>
    </source>
</evidence>
<dbReference type="Gene3D" id="3.10.20.580">
    <property type="match status" value="1"/>
</dbReference>
<feature type="domain" description="Metallo-beta-lactamase" evidence="14">
    <location>
        <begin position="10"/>
        <end position="218"/>
    </location>
</feature>
<dbReference type="InterPro" id="IPR011108">
    <property type="entry name" value="RMMBL"/>
</dbReference>
<evidence type="ECO:0000313" key="15">
    <source>
        <dbReference type="EMBL" id="OGD66006.1"/>
    </source>
</evidence>
<feature type="binding site" evidence="13">
    <location>
        <position position="159"/>
    </location>
    <ligand>
        <name>Zn(2+)</name>
        <dbReference type="ChEBI" id="CHEBI:29105"/>
        <label>1</label>
        <note>catalytic</note>
    </ligand>
</feature>
<dbReference type="InterPro" id="IPR042173">
    <property type="entry name" value="RNase_J_2"/>
</dbReference>
<dbReference type="GO" id="GO:0004534">
    <property type="term" value="F:5'-3' RNA exonuclease activity"/>
    <property type="evidence" value="ECO:0007669"/>
    <property type="project" value="UniProtKB-UniRule"/>
</dbReference>
<comment type="caution">
    <text evidence="10">Lacks conserved residue(s) required for the propagation of feature annotation.</text>
</comment>
<evidence type="ECO:0000256" key="12">
    <source>
        <dbReference type="PIRSR" id="PIRSR004803-2"/>
    </source>
</evidence>
<feature type="binding site" evidence="13">
    <location>
        <position position="47"/>
    </location>
    <ligand>
        <name>Ca(2+)</name>
        <dbReference type="ChEBI" id="CHEBI:29108"/>
    </ligand>
</feature>
<dbReference type="InterPro" id="IPR030854">
    <property type="entry name" value="RNase_J_bac"/>
</dbReference>
<dbReference type="InterPro" id="IPR001279">
    <property type="entry name" value="Metallo-B-lactamas"/>
</dbReference>
<dbReference type="InterPro" id="IPR004613">
    <property type="entry name" value="RNase_J"/>
</dbReference>
<feature type="active site" description="Proton donor" evidence="11">
    <location>
        <position position="190"/>
    </location>
</feature>
<dbReference type="AlphaFoldDB" id="A0A1F5EFK9"/>
<evidence type="ECO:0000256" key="11">
    <source>
        <dbReference type="PIRSR" id="PIRSR004803-1"/>
    </source>
</evidence>
<evidence type="ECO:0000256" key="10">
    <source>
        <dbReference type="HAMAP-Rule" id="MF_01491"/>
    </source>
</evidence>
<dbReference type="FunFam" id="3.10.20.580:FF:000001">
    <property type="entry name" value="Ribonuclease J"/>
    <property type="match status" value="1"/>
</dbReference>
<dbReference type="PANTHER" id="PTHR43694">
    <property type="entry name" value="RIBONUCLEASE J"/>
    <property type="match status" value="1"/>
</dbReference>
<feature type="active site" description="Proton acceptor" evidence="11">
    <location>
        <position position="364"/>
    </location>
</feature>
<dbReference type="EC" id="3.1.-.-" evidence="10"/>